<reference evidence="1 2" key="1">
    <citation type="submission" date="2016-11" db="EMBL/GenBank/DDBJ databases">
        <authorList>
            <consortium name="Pathogen Informatics"/>
        </authorList>
    </citation>
    <scope>NUCLEOTIDE SEQUENCE [LARGE SCALE GENOMIC DNA]</scope>
    <source>
        <strain evidence="1 2">911</strain>
    </source>
</reference>
<dbReference type="AlphaFoldDB" id="A0A1U0V1W1"/>
<dbReference type="EMBL" id="FVGW01000004">
    <property type="protein sequence ID" value="SKM03472.1"/>
    <property type="molecule type" value="Genomic_DNA"/>
</dbReference>
<accession>A0A1U0V1W1</accession>
<protein>
    <submittedName>
        <fullName evidence="1">Uncharacterized protein</fullName>
    </submittedName>
</protein>
<sequence>MSLNARRAFSKNEILELFEIGAISRAEALRGLGYSTEQVEAISAEIHREAGLI</sequence>
<dbReference type="Proteomes" id="UP000190074">
    <property type="component" value="Unassembled WGS sequence"/>
</dbReference>
<proteinExistence type="predicted"/>
<organism evidence="1 2">
    <name type="scientific">Mycobacteroides abscessus subsp. massiliense</name>
    <dbReference type="NCBI Taxonomy" id="1962118"/>
    <lineage>
        <taxon>Bacteria</taxon>
        <taxon>Bacillati</taxon>
        <taxon>Actinomycetota</taxon>
        <taxon>Actinomycetes</taxon>
        <taxon>Mycobacteriales</taxon>
        <taxon>Mycobacteriaceae</taxon>
        <taxon>Mycobacteroides</taxon>
        <taxon>Mycobacteroides abscessus</taxon>
    </lineage>
</organism>
<name>A0A1U0V1W1_9MYCO</name>
<evidence type="ECO:0000313" key="2">
    <source>
        <dbReference type="Proteomes" id="UP000190074"/>
    </source>
</evidence>
<evidence type="ECO:0000313" key="1">
    <source>
        <dbReference type="EMBL" id="SKM03472.1"/>
    </source>
</evidence>
<gene>
    <name evidence="1" type="ORF">SAMEA2259716_02363</name>
</gene>